<dbReference type="STRING" id="64969.SAMN02745127_00155"/>
<dbReference type="Pfam" id="PF01553">
    <property type="entry name" value="Acyltransferase"/>
    <property type="match status" value="1"/>
</dbReference>
<dbReference type="SUPFAM" id="SSF69593">
    <property type="entry name" value="Glycerol-3-phosphate (1)-acyltransferase"/>
    <property type="match status" value="1"/>
</dbReference>
<feature type="domain" description="Phospholipid/glycerol acyltransferase" evidence="1">
    <location>
        <begin position="93"/>
        <end position="196"/>
    </location>
</feature>
<evidence type="ECO:0000313" key="2">
    <source>
        <dbReference type="EMBL" id="OPX56096.1"/>
    </source>
</evidence>
<sequence>MNTSAPDPFQDIRPYHDQEAPEVIQRIITHPELIDAICKFRFPQIHNLMGFILRPLIRRKLHAQFSNIKTVNEFQSQISFYMARMIKTSTDGFTVSGLENLDFSKPYLFVANHRDIAMDPAFVNYALYQAEQDTARIAIGDNLLQKPYVSDLMRLNKSFIVKRSAKGVREMMKALTELSAYINYSLLEEQRSIWIAQKEGRAKDGIDYTDPAIIKMFFMSRKKKSEGPSFSEVMNELNIVPVSISYEYDPCDELKAKEFHTIATEGSYKKPAFEDIKSIVNGISGYKGRVHLHFSAPLSGQLENADEVAQKIDQNILDNYCFYPSNWLALERLGGYDNLSGKPEITAQERKVFDERLSGYPEHYIPYILRMYANPILNSRGLINR</sequence>
<dbReference type="GO" id="GO:0016746">
    <property type="term" value="F:acyltransferase activity"/>
    <property type="evidence" value="ECO:0007669"/>
    <property type="project" value="UniProtKB-KW"/>
</dbReference>
<proteinExistence type="predicted"/>
<dbReference type="RefSeq" id="WP_078743776.1">
    <property type="nucleotide sequence ID" value="NZ_FUXG01000001.1"/>
</dbReference>
<dbReference type="GO" id="GO:0042840">
    <property type="term" value="P:D-glucuronate catabolic process"/>
    <property type="evidence" value="ECO:0007669"/>
    <property type="project" value="TreeGrafter"/>
</dbReference>
<dbReference type="EMBL" id="MTSM01000005">
    <property type="protein sequence ID" value="OPX56096.1"/>
    <property type="molecule type" value="Genomic_DNA"/>
</dbReference>
<dbReference type="PANTHER" id="PTHR30068">
    <property type="entry name" value="URONATE ISOMERASE"/>
    <property type="match status" value="1"/>
</dbReference>
<dbReference type="InterPro" id="IPR002123">
    <property type="entry name" value="Plipid/glycerol_acylTrfase"/>
</dbReference>
<keyword evidence="2" id="KW-0012">Acyltransferase</keyword>
<reference evidence="2 3" key="1">
    <citation type="submission" date="2017-01" db="EMBL/GenBank/DDBJ databases">
        <title>Genome Sequencing of a Marine Spirillum, Oceanospirillum multiglobuliferum ATCC 33336, from Japan.</title>
        <authorList>
            <person name="Carney J.G."/>
            <person name="Trachtenberg A.M."/>
            <person name="Rheaume B.A."/>
            <person name="Linnane J.D."/>
            <person name="Pitts N.L."/>
            <person name="Mykles D.L."/>
            <person name="Maclea K.S."/>
        </authorList>
    </citation>
    <scope>NUCLEOTIDE SEQUENCE [LARGE SCALE GENOMIC DNA]</scope>
    <source>
        <strain evidence="2 3">ATCC 33336</strain>
    </source>
</reference>
<name>A0A1T4KPE8_9GAMM</name>
<keyword evidence="3" id="KW-1185">Reference proteome</keyword>
<organism evidence="2 3">
    <name type="scientific">Oceanospirillum multiglobuliferum</name>
    <dbReference type="NCBI Taxonomy" id="64969"/>
    <lineage>
        <taxon>Bacteria</taxon>
        <taxon>Pseudomonadati</taxon>
        <taxon>Pseudomonadota</taxon>
        <taxon>Gammaproteobacteria</taxon>
        <taxon>Oceanospirillales</taxon>
        <taxon>Oceanospirillaceae</taxon>
        <taxon>Oceanospirillum</taxon>
    </lineage>
</organism>
<evidence type="ECO:0000259" key="1">
    <source>
        <dbReference type="Pfam" id="PF01553"/>
    </source>
</evidence>
<dbReference type="GO" id="GO:0019698">
    <property type="term" value="P:D-galacturonate catabolic process"/>
    <property type="evidence" value="ECO:0007669"/>
    <property type="project" value="TreeGrafter"/>
</dbReference>
<keyword evidence="2" id="KW-0808">Transferase</keyword>
<evidence type="ECO:0000313" key="3">
    <source>
        <dbReference type="Proteomes" id="UP000191418"/>
    </source>
</evidence>
<dbReference type="Proteomes" id="UP000191418">
    <property type="component" value="Unassembled WGS sequence"/>
</dbReference>
<dbReference type="AlphaFoldDB" id="A0A1T4KPE8"/>
<comment type="caution">
    <text evidence="2">The sequence shown here is derived from an EMBL/GenBank/DDBJ whole genome shotgun (WGS) entry which is preliminary data.</text>
</comment>
<protein>
    <submittedName>
        <fullName evidence="2">Glycerol acyltransferase</fullName>
    </submittedName>
</protein>
<accession>A0A1T4KPE8</accession>
<dbReference type="PANTHER" id="PTHR30068:SF3">
    <property type="entry name" value="PHOSPHOLIPID_GLYCEROL ACYLTRANSFERASE DOMAIN-CONTAINING PROTEIN"/>
    <property type="match status" value="1"/>
</dbReference>
<gene>
    <name evidence="2" type="ORF">BTE48_05990</name>
</gene>
<dbReference type="OrthoDB" id="1078132at2"/>